<evidence type="ECO:0000313" key="21">
    <source>
        <dbReference type="Proteomes" id="UP000463939"/>
    </source>
</evidence>
<dbReference type="PANTHER" id="PTHR46382:SF1">
    <property type="entry name" value="PHOSPHATIDATE CYTIDYLYLTRANSFERASE"/>
    <property type="match status" value="1"/>
</dbReference>
<comment type="subcellular location">
    <subcellularLocation>
        <location evidence="2">Cell membrane</location>
        <topology evidence="2">Multi-pass membrane protein</topology>
    </subcellularLocation>
</comment>
<feature type="transmembrane region" description="Helical" evidence="19">
    <location>
        <begin position="169"/>
        <end position="189"/>
    </location>
</feature>
<dbReference type="Pfam" id="PF01148">
    <property type="entry name" value="CTP_transf_1"/>
    <property type="match status" value="1"/>
</dbReference>
<dbReference type="RefSeq" id="WP_162085141.1">
    <property type="nucleotide sequence ID" value="NZ_AP021881.1"/>
</dbReference>
<evidence type="ECO:0000256" key="13">
    <source>
        <dbReference type="ARBA" id="ARBA00022989"/>
    </source>
</evidence>
<comment type="pathway">
    <text evidence="3 18">Phospholipid metabolism; CDP-diacylglycerol biosynthesis; CDP-diacylglycerol from sn-glycerol 3-phosphate: step 3/3.</text>
</comment>
<dbReference type="KEGG" id="sniv:SFSGTM_20630"/>
<protein>
    <recommendedName>
        <fullName evidence="7 18">Phosphatidate cytidylyltransferase</fullName>
        <ecNumber evidence="6 18">2.7.7.41</ecNumber>
    </recommendedName>
</protein>
<evidence type="ECO:0000256" key="7">
    <source>
        <dbReference type="ARBA" id="ARBA00019373"/>
    </source>
</evidence>
<dbReference type="GO" id="GO:0016024">
    <property type="term" value="P:CDP-diacylglycerol biosynthetic process"/>
    <property type="evidence" value="ECO:0007669"/>
    <property type="project" value="UniProtKB-UniPathway"/>
</dbReference>
<keyword evidence="8" id="KW-1003">Cell membrane</keyword>
<keyword evidence="17" id="KW-1208">Phospholipid metabolism</keyword>
<name>A0A809RIM2_9PROT</name>
<dbReference type="AlphaFoldDB" id="A0A809RIM2"/>
<evidence type="ECO:0000256" key="4">
    <source>
        <dbReference type="ARBA" id="ARBA00005189"/>
    </source>
</evidence>
<evidence type="ECO:0000256" key="10">
    <source>
        <dbReference type="ARBA" id="ARBA00022679"/>
    </source>
</evidence>
<dbReference type="UniPathway" id="UPA00557">
    <property type="reaction ID" value="UER00614"/>
</dbReference>
<evidence type="ECO:0000256" key="6">
    <source>
        <dbReference type="ARBA" id="ARBA00012487"/>
    </source>
</evidence>
<keyword evidence="10 18" id="KW-0808">Transferase</keyword>
<evidence type="ECO:0000256" key="16">
    <source>
        <dbReference type="ARBA" id="ARBA00023209"/>
    </source>
</evidence>
<dbReference type="PROSITE" id="PS51257">
    <property type="entry name" value="PROKAR_LIPOPROTEIN"/>
    <property type="match status" value="1"/>
</dbReference>
<evidence type="ECO:0000256" key="19">
    <source>
        <dbReference type="SAM" id="Phobius"/>
    </source>
</evidence>
<feature type="transmembrane region" description="Helical" evidence="19">
    <location>
        <begin position="102"/>
        <end position="121"/>
    </location>
</feature>
<evidence type="ECO:0000256" key="8">
    <source>
        <dbReference type="ARBA" id="ARBA00022475"/>
    </source>
</evidence>
<feature type="transmembrane region" description="Helical" evidence="19">
    <location>
        <begin position="6"/>
        <end position="39"/>
    </location>
</feature>
<keyword evidence="16" id="KW-0594">Phospholipid biosynthesis</keyword>
<keyword evidence="14" id="KW-0443">Lipid metabolism</keyword>
<evidence type="ECO:0000256" key="14">
    <source>
        <dbReference type="ARBA" id="ARBA00023098"/>
    </source>
</evidence>
<dbReference type="Proteomes" id="UP000463939">
    <property type="component" value="Chromosome"/>
</dbReference>
<evidence type="ECO:0000256" key="15">
    <source>
        <dbReference type="ARBA" id="ARBA00023136"/>
    </source>
</evidence>
<dbReference type="GO" id="GO:0004605">
    <property type="term" value="F:phosphatidate cytidylyltransferase activity"/>
    <property type="evidence" value="ECO:0007669"/>
    <property type="project" value="UniProtKB-EC"/>
</dbReference>
<keyword evidence="15 19" id="KW-0472">Membrane</keyword>
<feature type="transmembrane region" description="Helical" evidence="19">
    <location>
        <begin position="51"/>
        <end position="70"/>
    </location>
</feature>
<proteinExistence type="inferred from homology"/>
<sequence>MLRERLITAFLLIGGFLGCLFLLPDAAWAVVVLLPLVVGAWEWAKLSNFSISLKYIFVLINMLSAAAVYAFDAAQWVYLASAVLWLLLVPMMLAYGWQLKSAVLRFPMGLLVLVPLWAALVELRTHSAGLVLVLMGVVWIADSAAYFTGRRFGKHKLAPTISPGKTWEGVAGAAVMLAIYIAIVLGVLHSASFNAWTWLLPIAILGGLMLYLSIIGDLFESWIKRIAGAKDSGTILPGHGGVLDRIDALTSTLPIAALVLLHADMAQMIG</sequence>
<keyword evidence="9" id="KW-0444">Lipid biosynthesis</keyword>
<accession>A0A809RIM2</accession>
<dbReference type="InterPro" id="IPR000374">
    <property type="entry name" value="PC_trans"/>
</dbReference>
<dbReference type="GO" id="GO:0005886">
    <property type="term" value="C:plasma membrane"/>
    <property type="evidence" value="ECO:0007669"/>
    <property type="project" value="UniProtKB-SubCell"/>
</dbReference>
<dbReference type="EMBL" id="AP021881">
    <property type="protein sequence ID" value="BBP01355.1"/>
    <property type="molecule type" value="Genomic_DNA"/>
</dbReference>
<gene>
    <name evidence="20" type="primary">cdsA</name>
    <name evidence="20" type="ORF">SFSGTM_20630</name>
</gene>
<comment type="catalytic activity">
    <reaction evidence="1 18">
        <text>a 1,2-diacyl-sn-glycero-3-phosphate + CTP + H(+) = a CDP-1,2-diacyl-sn-glycerol + diphosphate</text>
        <dbReference type="Rhea" id="RHEA:16229"/>
        <dbReference type="ChEBI" id="CHEBI:15378"/>
        <dbReference type="ChEBI" id="CHEBI:33019"/>
        <dbReference type="ChEBI" id="CHEBI:37563"/>
        <dbReference type="ChEBI" id="CHEBI:58332"/>
        <dbReference type="ChEBI" id="CHEBI:58608"/>
        <dbReference type="EC" id="2.7.7.41"/>
    </reaction>
</comment>
<evidence type="ECO:0000313" key="20">
    <source>
        <dbReference type="EMBL" id="BBP01355.1"/>
    </source>
</evidence>
<evidence type="ECO:0000256" key="18">
    <source>
        <dbReference type="RuleBase" id="RU003938"/>
    </source>
</evidence>
<dbReference type="EC" id="2.7.7.41" evidence="6 18"/>
<feature type="transmembrane region" description="Helical" evidence="19">
    <location>
        <begin position="76"/>
        <end position="95"/>
    </location>
</feature>
<keyword evidence="11 18" id="KW-0812">Transmembrane</keyword>
<comment type="pathway">
    <text evidence="4">Lipid metabolism.</text>
</comment>
<evidence type="ECO:0000256" key="5">
    <source>
        <dbReference type="ARBA" id="ARBA00010185"/>
    </source>
</evidence>
<keyword evidence="21" id="KW-1185">Reference proteome</keyword>
<keyword evidence="12 18" id="KW-0548">Nucleotidyltransferase</keyword>
<dbReference type="PROSITE" id="PS01315">
    <property type="entry name" value="CDS"/>
    <property type="match status" value="1"/>
</dbReference>
<evidence type="ECO:0000256" key="1">
    <source>
        <dbReference type="ARBA" id="ARBA00001698"/>
    </source>
</evidence>
<organism evidence="20 21">
    <name type="scientific">Sulfuriferula nivalis</name>
    <dbReference type="NCBI Taxonomy" id="2675298"/>
    <lineage>
        <taxon>Bacteria</taxon>
        <taxon>Pseudomonadati</taxon>
        <taxon>Pseudomonadota</taxon>
        <taxon>Betaproteobacteria</taxon>
        <taxon>Nitrosomonadales</taxon>
        <taxon>Sulfuricellaceae</taxon>
        <taxon>Sulfuriferula</taxon>
    </lineage>
</organism>
<evidence type="ECO:0000256" key="12">
    <source>
        <dbReference type="ARBA" id="ARBA00022695"/>
    </source>
</evidence>
<evidence type="ECO:0000256" key="2">
    <source>
        <dbReference type="ARBA" id="ARBA00004651"/>
    </source>
</evidence>
<evidence type="ECO:0000256" key="17">
    <source>
        <dbReference type="ARBA" id="ARBA00023264"/>
    </source>
</evidence>
<evidence type="ECO:0000256" key="3">
    <source>
        <dbReference type="ARBA" id="ARBA00005119"/>
    </source>
</evidence>
<feature type="transmembrane region" description="Helical" evidence="19">
    <location>
        <begin position="127"/>
        <end position="148"/>
    </location>
</feature>
<keyword evidence="13 19" id="KW-1133">Transmembrane helix</keyword>
<feature type="transmembrane region" description="Helical" evidence="19">
    <location>
        <begin position="195"/>
        <end position="215"/>
    </location>
</feature>
<reference evidence="21" key="1">
    <citation type="submission" date="2019-11" db="EMBL/GenBank/DDBJ databases">
        <title>Isolation and characterization of a novel species in the genus Sulfuriferula.</title>
        <authorList>
            <person name="Mochizuki J."/>
            <person name="Kojima H."/>
            <person name="Fukui M."/>
        </authorList>
    </citation>
    <scope>NUCLEOTIDE SEQUENCE [LARGE SCALE GENOMIC DNA]</scope>
    <source>
        <strain evidence="21">SGTM</strain>
    </source>
</reference>
<evidence type="ECO:0000256" key="11">
    <source>
        <dbReference type="ARBA" id="ARBA00022692"/>
    </source>
</evidence>
<evidence type="ECO:0000256" key="9">
    <source>
        <dbReference type="ARBA" id="ARBA00022516"/>
    </source>
</evidence>
<comment type="similarity">
    <text evidence="5 18">Belongs to the CDS family.</text>
</comment>
<dbReference type="PANTHER" id="PTHR46382">
    <property type="entry name" value="PHOSPHATIDATE CYTIDYLYLTRANSFERASE"/>
    <property type="match status" value="1"/>
</dbReference>